<keyword evidence="3 7" id="KW-0808">Transferase</keyword>
<organism evidence="8 9">
    <name type="scientific">Desulfonema ishimotonii</name>
    <dbReference type="NCBI Taxonomy" id="45657"/>
    <lineage>
        <taxon>Bacteria</taxon>
        <taxon>Pseudomonadati</taxon>
        <taxon>Thermodesulfobacteriota</taxon>
        <taxon>Desulfobacteria</taxon>
        <taxon>Desulfobacterales</taxon>
        <taxon>Desulfococcaceae</taxon>
        <taxon>Desulfonema</taxon>
    </lineage>
</organism>
<reference evidence="9" key="1">
    <citation type="submission" date="2017-11" db="EMBL/GenBank/DDBJ databases">
        <authorList>
            <person name="Watanabe M."/>
            <person name="Kojima H."/>
        </authorList>
    </citation>
    <scope>NUCLEOTIDE SEQUENCE [LARGE SCALE GENOMIC DNA]</scope>
    <source>
        <strain evidence="9">Tokyo 01</strain>
    </source>
</reference>
<evidence type="ECO:0000256" key="4">
    <source>
        <dbReference type="ARBA" id="ARBA00022723"/>
    </source>
</evidence>
<reference evidence="9" key="2">
    <citation type="submission" date="2019-01" db="EMBL/GenBank/DDBJ databases">
        <title>Genome sequence of Desulfonema ishimotonii strain Tokyo 01.</title>
        <authorList>
            <person name="Fukui M."/>
        </authorList>
    </citation>
    <scope>NUCLEOTIDE SEQUENCE [LARGE SCALE GENOMIC DNA]</scope>
    <source>
        <strain evidence="9">Tokyo 01</strain>
    </source>
</reference>
<comment type="caution">
    <text evidence="8">The sequence shown here is derived from an EMBL/GenBank/DDBJ whole genome shotgun (WGS) entry which is preliminary data.</text>
</comment>
<evidence type="ECO:0000256" key="6">
    <source>
        <dbReference type="ARBA" id="ARBA00023229"/>
    </source>
</evidence>
<dbReference type="PANTHER" id="PTHR43281">
    <property type="entry name" value="FARNESYL DIPHOSPHATE SYNTHASE"/>
    <property type="match status" value="1"/>
</dbReference>
<keyword evidence="6" id="KW-0414">Isoprene biosynthesis</keyword>
<evidence type="ECO:0000313" key="9">
    <source>
        <dbReference type="Proteomes" id="UP000288096"/>
    </source>
</evidence>
<accession>A0A401G026</accession>
<keyword evidence="4" id="KW-0479">Metal-binding</keyword>
<dbReference type="RefSeq" id="WP_124329742.1">
    <property type="nucleotide sequence ID" value="NZ_BEXT01000001.1"/>
</dbReference>
<keyword evidence="5" id="KW-0460">Magnesium</keyword>
<dbReference type="SUPFAM" id="SSF48576">
    <property type="entry name" value="Terpenoid synthases"/>
    <property type="match status" value="1"/>
</dbReference>
<evidence type="ECO:0000256" key="1">
    <source>
        <dbReference type="ARBA" id="ARBA00001946"/>
    </source>
</evidence>
<evidence type="ECO:0000256" key="3">
    <source>
        <dbReference type="ARBA" id="ARBA00022679"/>
    </source>
</evidence>
<dbReference type="Pfam" id="PF00348">
    <property type="entry name" value="polyprenyl_synt"/>
    <property type="match status" value="1"/>
</dbReference>
<dbReference type="GO" id="GO:0016114">
    <property type="term" value="P:terpenoid biosynthetic process"/>
    <property type="evidence" value="ECO:0007669"/>
    <property type="project" value="UniProtKB-ARBA"/>
</dbReference>
<dbReference type="InterPro" id="IPR000092">
    <property type="entry name" value="Polyprenyl_synt"/>
</dbReference>
<keyword evidence="9" id="KW-1185">Reference proteome</keyword>
<dbReference type="InterPro" id="IPR033749">
    <property type="entry name" value="Polyprenyl_synt_CS"/>
</dbReference>
<dbReference type="GO" id="GO:0005737">
    <property type="term" value="C:cytoplasm"/>
    <property type="evidence" value="ECO:0007669"/>
    <property type="project" value="UniProtKB-ARBA"/>
</dbReference>
<dbReference type="Proteomes" id="UP000288096">
    <property type="component" value="Unassembled WGS sequence"/>
</dbReference>
<dbReference type="PROSITE" id="PS00444">
    <property type="entry name" value="POLYPRENYL_SYNTHASE_2"/>
    <property type="match status" value="1"/>
</dbReference>
<dbReference type="SFLD" id="SFLDS00005">
    <property type="entry name" value="Isoprenoid_Synthase_Type_I"/>
    <property type="match status" value="1"/>
</dbReference>
<dbReference type="InterPro" id="IPR008949">
    <property type="entry name" value="Isoprenoid_synthase_dom_sf"/>
</dbReference>
<sequence>MRFDLKGYLAERREHVNAALMKILDDEVPRSRIARAMAYSLMAGGKRLRPILCLAAAGAVGGTPDIAMPAACALELVHTYSLIHDDLPALDDDALRRGRPTCHVAFDEATAVLAGDALLTLAFEILASGSGTAGDTARQWLDVIREISTAAGYRGMIEGQMRDIEAEKKALDLAALEQVHARKTGALIEAAVVSGAILGGGGRGQIAALRAYARKIGLAFQVTDDILNVEGDPRVMGKAVGTDADRNKSTYPALLGLEASGAFAETLIEDALTALEGFGERSVPLEAIAAYILRRRR</sequence>
<protein>
    <submittedName>
        <fullName evidence="8">Polyprenyl synthetase family protein</fullName>
    </submittedName>
</protein>
<comment type="similarity">
    <text evidence="2 7">Belongs to the FPP/GGPP synthase family.</text>
</comment>
<dbReference type="InterPro" id="IPR053378">
    <property type="entry name" value="Prenyl_diphosphate_synthase"/>
</dbReference>
<dbReference type="PROSITE" id="PS00723">
    <property type="entry name" value="POLYPRENYL_SYNTHASE_1"/>
    <property type="match status" value="1"/>
</dbReference>
<evidence type="ECO:0000256" key="7">
    <source>
        <dbReference type="RuleBase" id="RU004466"/>
    </source>
</evidence>
<dbReference type="GO" id="GO:0046872">
    <property type="term" value="F:metal ion binding"/>
    <property type="evidence" value="ECO:0007669"/>
    <property type="project" value="UniProtKB-KW"/>
</dbReference>
<dbReference type="EMBL" id="BEXT01000001">
    <property type="protein sequence ID" value="GBC62579.1"/>
    <property type="molecule type" value="Genomic_DNA"/>
</dbReference>
<name>A0A401G026_9BACT</name>
<gene>
    <name evidence="8" type="ORF">DENIS_3551</name>
</gene>
<dbReference type="PANTHER" id="PTHR43281:SF1">
    <property type="entry name" value="FARNESYL DIPHOSPHATE SYNTHASE"/>
    <property type="match status" value="1"/>
</dbReference>
<evidence type="ECO:0000256" key="2">
    <source>
        <dbReference type="ARBA" id="ARBA00006706"/>
    </source>
</evidence>
<comment type="cofactor">
    <cofactor evidence="1">
        <name>Mg(2+)</name>
        <dbReference type="ChEBI" id="CHEBI:18420"/>
    </cofactor>
</comment>
<dbReference type="OrthoDB" id="9805316at2"/>
<dbReference type="AlphaFoldDB" id="A0A401G026"/>
<evidence type="ECO:0000313" key="8">
    <source>
        <dbReference type="EMBL" id="GBC62579.1"/>
    </source>
</evidence>
<dbReference type="GO" id="GO:0004659">
    <property type="term" value="F:prenyltransferase activity"/>
    <property type="evidence" value="ECO:0007669"/>
    <property type="project" value="InterPro"/>
</dbReference>
<dbReference type="SFLD" id="SFLDG01017">
    <property type="entry name" value="Polyprenyl_Transferase_Like"/>
    <property type="match status" value="1"/>
</dbReference>
<proteinExistence type="inferred from homology"/>
<dbReference type="CDD" id="cd00685">
    <property type="entry name" value="Trans_IPPS_HT"/>
    <property type="match status" value="1"/>
</dbReference>
<dbReference type="FunFam" id="1.10.600.10:FF:000001">
    <property type="entry name" value="Geranylgeranyl diphosphate synthase"/>
    <property type="match status" value="1"/>
</dbReference>
<dbReference type="NCBIfam" id="NF045485">
    <property type="entry name" value="FPPsyn"/>
    <property type="match status" value="1"/>
</dbReference>
<evidence type="ECO:0000256" key="5">
    <source>
        <dbReference type="ARBA" id="ARBA00022842"/>
    </source>
</evidence>
<dbReference type="Gene3D" id="1.10.600.10">
    <property type="entry name" value="Farnesyl Diphosphate Synthase"/>
    <property type="match status" value="1"/>
</dbReference>